<comment type="similarity">
    <text evidence="1">Belongs to the short-chain dehydrogenases/reductases (SDR) family.</text>
</comment>
<evidence type="ECO:0000313" key="3">
    <source>
        <dbReference type="EMBL" id="MCD2196787.1"/>
    </source>
</evidence>
<gene>
    <name evidence="3" type="ORF">LQ327_25785</name>
</gene>
<name>A0ABS8PET7_9PSEU</name>
<evidence type="ECO:0000256" key="2">
    <source>
        <dbReference type="ARBA" id="ARBA00023002"/>
    </source>
</evidence>
<dbReference type="Proteomes" id="UP001199469">
    <property type="component" value="Unassembled WGS sequence"/>
</dbReference>
<comment type="caution">
    <text evidence="3">The sequence shown here is derived from an EMBL/GenBank/DDBJ whole genome shotgun (WGS) entry which is preliminary data.</text>
</comment>
<protein>
    <submittedName>
        <fullName evidence="3">SDR family oxidoreductase</fullName>
    </submittedName>
</protein>
<organism evidence="3 4">
    <name type="scientific">Actinomycetospora endophytica</name>
    <dbReference type="NCBI Taxonomy" id="2291215"/>
    <lineage>
        <taxon>Bacteria</taxon>
        <taxon>Bacillati</taxon>
        <taxon>Actinomycetota</taxon>
        <taxon>Actinomycetes</taxon>
        <taxon>Pseudonocardiales</taxon>
        <taxon>Pseudonocardiaceae</taxon>
        <taxon>Actinomycetospora</taxon>
    </lineage>
</organism>
<dbReference type="PANTHER" id="PTHR43669:SF14">
    <property type="entry name" value="OXIDOREDUCTASE"/>
    <property type="match status" value="1"/>
</dbReference>
<dbReference type="Gene3D" id="3.40.50.720">
    <property type="entry name" value="NAD(P)-binding Rossmann-like Domain"/>
    <property type="match status" value="1"/>
</dbReference>
<reference evidence="3 4" key="1">
    <citation type="submission" date="2021-11" db="EMBL/GenBank/DDBJ databases">
        <title>Draft genome sequence of Actinomycetospora sp. SF1 isolated from the rhizosphere soil.</title>
        <authorList>
            <person name="Duangmal K."/>
            <person name="Chantavorakit T."/>
        </authorList>
    </citation>
    <scope>NUCLEOTIDE SEQUENCE [LARGE SCALE GENOMIC DNA]</scope>
    <source>
        <strain evidence="3 4">TBRC 5722</strain>
    </source>
</reference>
<dbReference type="Pfam" id="PF00106">
    <property type="entry name" value="adh_short"/>
    <property type="match status" value="1"/>
</dbReference>
<evidence type="ECO:0000256" key="1">
    <source>
        <dbReference type="ARBA" id="ARBA00006484"/>
    </source>
</evidence>
<dbReference type="InterPro" id="IPR002347">
    <property type="entry name" value="SDR_fam"/>
</dbReference>
<dbReference type="SUPFAM" id="SSF51735">
    <property type="entry name" value="NAD(P)-binding Rossmann-fold domains"/>
    <property type="match status" value="1"/>
</dbReference>
<accession>A0ABS8PET7</accession>
<dbReference type="PANTHER" id="PTHR43669">
    <property type="entry name" value="5-KETO-D-GLUCONATE 5-REDUCTASE"/>
    <property type="match status" value="1"/>
</dbReference>
<keyword evidence="2" id="KW-0560">Oxidoreductase</keyword>
<dbReference type="EMBL" id="JAJNDB010000006">
    <property type="protein sequence ID" value="MCD2196787.1"/>
    <property type="molecule type" value="Genomic_DNA"/>
</dbReference>
<proteinExistence type="inferred from homology"/>
<keyword evidence="4" id="KW-1185">Reference proteome</keyword>
<evidence type="ECO:0000313" key="4">
    <source>
        <dbReference type="Proteomes" id="UP001199469"/>
    </source>
</evidence>
<sequence>MALLPAANGAAVLVHDLTSDAADKVVQEVVDAGGTAAAFVGDAADEDVAVAAVEAAEALAPLRIAVDNAGIGGPDLPVGEYPTEAWCSVIDVNLDGVFYGMRAQSPAIAAH</sequence>
<dbReference type="InterPro" id="IPR036291">
    <property type="entry name" value="NAD(P)-bd_dom_sf"/>
</dbReference>